<dbReference type="Proteomes" id="UP000295706">
    <property type="component" value="Unassembled WGS sequence"/>
</dbReference>
<dbReference type="RefSeq" id="WP_132119324.1">
    <property type="nucleotide sequence ID" value="NZ_SMJU01000009.1"/>
</dbReference>
<evidence type="ECO:0000313" key="2">
    <source>
        <dbReference type="EMBL" id="TDB63730.1"/>
    </source>
</evidence>
<protein>
    <recommendedName>
        <fullName evidence="4">DUF3575 domain-containing protein</fullName>
    </recommendedName>
</protein>
<name>A0A4R4K844_9BACT</name>
<feature type="chain" id="PRO_5020377545" description="DUF3575 domain-containing protein" evidence="1">
    <location>
        <begin position="22"/>
        <end position="365"/>
    </location>
</feature>
<feature type="signal peptide" evidence="1">
    <location>
        <begin position="1"/>
        <end position="21"/>
    </location>
</feature>
<dbReference type="EMBL" id="SMJU01000009">
    <property type="protein sequence ID" value="TDB63730.1"/>
    <property type="molecule type" value="Genomic_DNA"/>
</dbReference>
<evidence type="ECO:0008006" key="4">
    <source>
        <dbReference type="Google" id="ProtNLM"/>
    </source>
</evidence>
<organism evidence="2 3">
    <name type="scientific">Arundinibacter roseus</name>
    <dbReference type="NCBI Taxonomy" id="2070510"/>
    <lineage>
        <taxon>Bacteria</taxon>
        <taxon>Pseudomonadati</taxon>
        <taxon>Bacteroidota</taxon>
        <taxon>Cytophagia</taxon>
        <taxon>Cytophagales</taxon>
        <taxon>Spirosomataceae</taxon>
        <taxon>Arundinibacter</taxon>
    </lineage>
</organism>
<dbReference type="AlphaFoldDB" id="A0A4R4K844"/>
<evidence type="ECO:0000256" key="1">
    <source>
        <dbReference type="SAM" id="SignalP"/>
    </source>
</evidence>
<keyword evidence="3" id="KW-1185">Reference proteome</keyword>
<proteinExistence type="predicted"/>
<accession>A0A4R4K844</accession>
<evidence type="ECO:0000313" key="3">
    <source>
        <dbReference type="Proteomes" id="UP000295706"/>
    </source>
</evidence>
<comment type="caution">
    <text evidence="2">The sequence shown here is derived from an EMBL/GenBank/DDBJ whole genome shotgun (WGS) entry which is preliminary data.</text>
</comment>
<reference evidence="2 3" key="1">
    <citation type="submission" date="2019-02" db="EMBL/GenBank/DDBJ databases">
        <title>Arundinibacter roseus gen. nov., sp. nov., a new member of the family Cytophagaceae.</title>
        <authorList>
            <person name="Szuroczki S."/>
            <person name="Khayer B."/>
            <person name="Sproer C."/>
            <person name="Toumi M."/>
            <person name="Szabo A."/>
            <person name="Felfoldi T."/>
            <person name="Schumann P."/>
            <person name="Toth E."/>
        </authorList>
    </citation>
    <scope>NUCLEOTIDE SEQUENCE [LARGE SCALE GENOMIC DNA]</scope>
    <source>
        <strain evidence="2 3">DMA-k-7a</strain>
    </source>
</reference>
<keyword evidence="1" id="KW-0732">Signal</keyword>
<gene>
    <name evidence="2" type="ORF">EZE20_15650</name>
</gene>
<sequence length="365" mass="41412">MKKTMLWIALLLGSVTDPLLAQIGDINVSFDSKLDAEKFKKDYPGLITPATLEVQLSKGNVLLLRASTYSAIKRVQRPDSLLRIFWESYGEIIEKQPLTTDGLSVRFEPEADDAEAVRWEKFPQPRSEFSVLNQELVRIKSVLDTLKIKLRATVNQPEAEMYLLINDLRDLPQLLEETREKTAYLIEQMEKETDPVILDRSPEAYGRYLGDRNVQVANFGSDMLIISPAVSLGYIRGNWMTSLNADFTLYLEKSHLKPRVGYHQQYFFSQAEGGKPTFVQNGFISAGLTFFQKTEATLIGRKPIKQSGQLTLGYLVHRRGAVYEPQTWRLSGGFSLSPFVKLEPEVYFNGFFKKLSPGLRISVGL</sequence>
<dbReference type="OrthoDB" id="664859at2"/>